<reference evidence="4 5" key="1">
    <citation type="journal article" date="2011" name="Proc. Natl. Acad. Sci. U.S.A.">
        <title>Comparative genomics of xylose-fermenting fungi for enhanced biofuel production.</title>
        <authorList>
            <person name="Wohlbach D.J."/>
            <person name="Kuo A."/>
            <person name="Sato T.K."/>
            <person name="Potts K.M."/>
            <person name="Salamov A.A."/>
            <person name="LaButti K.M."/>
            <person name="Sun H."/>
            <person name="Clum A."/>
            <person name="Pangilinan J.L."/>
            <person name="Lindquist E.A."/>
            <person name="Lucas S."/>
            <person name="Lapidus A."/>
            <person name="Jin M."/>
            <person name="Gunawan C."/>
            <person name="Balan V."/>
            <person name="Dale B.E."/>
            <person name="Jeffries T.W."/>
            <person name="Zinkel R."/>
            <person name="Barry K.W."/>
            <person name="Grigoriev I.V."/>
            <person name="Gasch A.P."/>
        </authorList>
    </citation>
    <scope>NUCLEOTIDE SEQUENCE [LARGE SCALE GENOMIC DNA]</scope>
    <source>
        <strain evidence="5">NRRL Y-27907 / 11-Y1</strain>
    </source>
</reference>
<dbReference type="HOGENOM" id="CLU_007383_9_2_1"/>
<dbReference type="InterPro" id="IPR036291">
    <property type="entry name" value="NAD(P)-bd_dom_sf"/>
</dbReference>
<proteinExistence type="inferred from homology"/>
<dbReference type="Proteomes" id="UP000000709">
    <property type="component" value="Unassembled WGS sequence"/>
</dbReference>
<dbReference type="PANTHER" id="PTHR10366">
    <property type="entry name" value="NAD DEPENDENT EPIMERASE/DEHYDRATASE"/>
    <property type="match status" value="1"/>
</dbReference>
<name>G3AL63_SPAPN</name>
<dbReference type="EMBL" id="GL996501">
    <property type="protein sequence ID" value="EGW33106.1"/>
    <property type="molecule type" value="Genomic_DNA"/>
</dbReference>
<feature type="domain" description="NAD-dependent epimerase/dehydratase" evidence="3">
    <location>
        <begin position="5"/>
        <end position="256"/>
    </location>
</feature>
<accession>G3AL63</accession>
<evidence type="ECO:0000256" key="1">
    <source>
        <dbReference type="ARBA" id="ARBA00023002"/>
    </source>
</evidence>
<dbReference type="Gene3D" id="3.40.50.720">
    <property type="entry name" value="NAD(P)-binding Rossmann-like Domain"/>
    <property type="match status" value="1"/>
</dbReference>
<dbReference type="RefSeq" id="XP_007374621.1">
    <property type="nucleotide sequence ID" value="XM_007374559.1"/>
</dbReference>
<evidence type="ECO:0000259" key="3">
    <source>
        <dbReference type="Pfam" id="PF01370"/>
    </source>
</evidence>
<dbReference type="AlphaFoldDB" id="G3AL63"/>
<dbReference type="InParanoid" id="G3AL63"/>
<dbReference type="OMA" id="CEKMQLW"/>
<dbReference type="eggNOG" id="KOG1502">
    <property type="taxonomic scope" value="Eukaryota"/>
</dbReference>
<dbReference type="FunFam" id="3.40.50.720:FF:000191">
    <property type="entry name" value="Methylglyoxal reductase (NADPH-dependent)"/>
    <property type="match status" value="1"/>
</dbReference>
<organism evidence="5">
    <name type="scientific">Spathaspora passalidarum (strain NRRL Y-27907 / 11-Y1)</name>
    <dbReference type="NCBI Taxonomy" id="619300"/>
    <lineage>
        <taxon>Eukaryota</taxon>
        <taxon>Fungi</taxon>
        <taxon>Dikarya</taxon>
        <taxon>Ascomycota</taxon>
        <taxon>Saccharomycotina</taxon>
        <taxon>Pichiomycetes</taxon>
        <taxon>Debaryomycetaceae</taxon>
        <taxon>Spathaspora</taxon>
    </lineage>
</organism>
<dbReference type="CDD" id="cd05227">
    <property type="entry name" value="AR_SDR_e"/>
    <property type="match status" value="1"/>
</dbReference>
<evidence type="ECO:0000256" key="2">
    <source>
        <dbReference type="ARBA" id="ARBA00023445"/>
    </source>
</evidence>
<dbReference type="KEGG" id="spaa:SPAPADRAFT_150751"/>
<gene>
    <name evidence="4" type="ORF">SPAPADRAFT_150751</name>
</gene>
<dbReference type="PANTHER" id="PTHR10366:SF564">
    <property type="entry name" value="STEROL-4-ALPHA-CARBOXYLATE 3-DEHYDROGENASE, DECARBOXYLATING"/>
    <property type="match status" value="1"/>
</dbReference>
<comment type="similarity">
    <text evidence="2">Belongs to the NAD(P)-dependent epimerase/dehydratase family. Dihydroflavonol-4-reductase subfamily.</text>
</comment>
<dbReference type="SUPFAM" id="SSF51735">
    <property type="entry name" value="NAD(P)-binding Rossmann-fold domains"/>
    <property type="match status" value="1"/>
</dbReference>
<protein>
    <recommendedName>
        <fullName evidence="3">NAD-dependent epimerase/dehydratase domain-containing protein</fullName>
    </recommendedName>
</protein>
<evidence type="ECO:0000313" key="5">
    <source>
        <dbReference type="Proteomes" id="UP000000709"/>
    </source>
</evidence>
<evidence type="ECO:0000313" key="4">
    <source>
        <dbReference type="EMBL" id="EGW33106.1"/>
    </source>
</evidence>
<dbReference type="STRING" id="619300.G3AL63"/>
<dbReference type="InterPro" id="IPR001509">
    <property type="entry name" value="Epimerase_deHydtase"/>
</dbReference>
<keyword evidence="5" id="KW-1185">Reference proteome</keyword>
<dbReference type="GeneID" id="18870880"/>
<dbReference type="OrthoDB" id="2735536at2759"/>
<keyword evidence="1" id="KW-0560">Oxidoreductase</keyword>
<dbReference type="Pfam" id="PF01370">
    <property type="entry name" value="Epimerase"/>
    <property type="match status" value="1"/>
</dbReference>
<dbReference type="InterPro" id="IPR050425">
    <property type="entry name" value="NAD(P)_dehydrat-like"/>
</dbReference>
<dbReference type="GO" id="GO:0016616">
    <property type="term" value="F:oxidoreductase activity, acting on the CH-OH group of donors, NAD or NADP as acceptor"/>
    <property type="evidence" value="ECO:0007669"/>
    <property type="project" value="TreeGrafter"/>
</dbReference>
<sequence length="334" mass="37295">MRSSILISGANGFIAQHIIKLLLDKGYSVIGTVRSEAKGEQVKEVIHSDNFSYEVVPHIGAEGALDEVLKRHPEVTVFLHTKSSASVPTDDVENNLLLPAVNGTKNVLQSVLTHGPQIKRMVLTSSVVAVFNWFKKFDPNKTYTEDDWSPITWEESLKDSEAGYFGSKKFSEIAAWDFVKEKNPSFKLSTVNPAFVLGPQAFEVTKKSQLNYSAELINQVIKLGSSDKIPEFTGLFVDVRDVAKAHIAAFEKEEAANKRLLLVSDRFTNEGLVLIINKNFPESTVPNGSYEKDQEQLSRALKYDNSKTKKLLGFEFISLEKSVFDTIQQIYSAK</sequence>